<name>A0AAW0W9T2_CHEQU</name>
<dbReference type="EMBL" id="JARKIK010000075">
    <property type="protein sequence ID" value="KAK8727545.1"/>
    <property type="molecule type" value="Genomic_DNA"/>
</dbReference>
<evidence type="ECO:0000313" key="3">
    <source>
        <dbReference type="Proteomes" id="UP001445076"/>
    </source>
</evidence>
<dbReference type="PANTHER" id="PTHR24014:SF6">
    <property type="entry name" value="PENTATRICOPEPTIDE REPEAT-CONTAINING PROTEIN 1, MITOCHONDRIAL"/>
    <property type="match status" value="1"/>
</dbReference>
<dbReference type="Gene3D" id="1.25.40.10">
    <property type="entry name" value="Tetratricopeptide repeat domain"/>
    <property type="match status" value="3"/>
</dbReference>
<organism evidence="2 3">
    <name type="scientific">Cherax quadricarinatus</name>
    <name type="common">Australian red claw crayfish</name>
    <dbReference type="NCBI Taxonomy" id="27406"/>
    <lineage>
        <taxon>Eukaryota</taxon>
        <taxon>Metazoa</taxon>
        <taxon>Ecdysozoa</taxon>
        <taxon>Arthropoda</taxon>
        <taxon>Crustacea</taxon>
        <taxon>Multicrustacea</taxon>
        <taxon>Malacostraca</taxon>
        <taxon>Eumalacostraca</taxon>
        <taxon>Eucarida</taxon>
        <taxon>Decapoda</taxon>
        <taxon>Pleocyemata</taxon>
        <taxon>Astacidea</taxon>
        <taxon>Parastacoidea</taxon>
        <taxon>Parastacidae</taxon>
        <taxon>Cherax</taxon>
    </lineage>
</organism>
<dbReference type="Proteomes" id="UP001445076">
    <property type="component" value="Unassembled WGS sequence"/>
</dbReference>
<protein>
    <recommendedName>
        <fullName evidence="4">Pentatricopeptide repeat-containing protein 1, mitochondrial</fullName>
    </recommendedName>
</protein>
<reference evidence="2 3" key="1">
    <citation type="journal article" date="2024" name="BMC Genomics">
        <title>Genome assembly of redclaw crayfish (Cherax quadricarinatus) provides insights into its immune adaptation and hypoxia tolerance.</title>
        <authorList>
            <person name="Liu Z."/>
            <person name="Zheng J."/>
            <person name="Li H."/>
            <person name="Fang K."/>
            <person name="Wang S."/>
            <person name="He J."/>
            <person name="Zhou D."/>
            <person name="Weng S."/>
            <person name="Chi M."/>
            <person name="Gu Z."/>
            <person name="He J."/>
            <person name="Li F."/>
            <person name="Wang M."/>
        </authorList>
    </citation>
    <scope>NUCLEOTIDE SEQUENCE [LARGE SCALE GENOMIC DNA]</scope>
    <source>
        <strain evidence="2">ZL_2023a</strain>
    </source>
</reference>
<evidence type="ECO:0008006" key="4">
    <source>
        <dbReference type="Google" id="ProtNLM"/>
    </source>
</evidence>
<dbReference type="GO" id="GO:0042780">
    <property type="term" value="P:tRNA 3'-end processing"/>
    <property type="evidence" value="ECO:0007669"/>
    <property type="project" value="TreeGrafter"/>
</dbReference>
<dbReference type="PROSITE" id="PS51375">
    <property type="entry name" value="PPR"/>
    <property type="match status" value="3"/>
</dbReference>
<dbReference type="EMBL" id="JARKIK010000075">
    <property type="protein sequence ID" value="KAK8727548.1"/>
    <property type="molecule type" value="Genomic_DNA"/>
</dbReference>
<feature type="repeat" description="PPR" evidence="1">
    <location>
        <begin position="223"/>
        <end position="258"/>
    </location>
</feature>
<keyword evidence="3" id="KW-1185">Reference proteome</keyword>
<sequence>MYSLKFGFGKWHPFLQTAFSNPHWLRLVSLTVSNADSDKADADTFGRLASSSSVNEQNYKYKCKEKTAYGSFSKINYFKKNFHNQGRKGDTLLVANLDDCQEEDVLEKWKRFQDAHNEEVINSLSIVQDDSEEHYKYFLKKNGKEKNVEREASGVCNTPREGLQHASTVLGSENEEAILTKATNSDEFGTIDPPKLDHVDEVGDKGDAREQRYQDSKLERKHSPVYYGLQMKCLCKERKLLDALKILEEVMPAAGVKPDDFCYQVLINACGRAGYTKKAFSLYNKMKHRGYKIQPVAYTGLFNACANSPWPTTDGLQRATVLREQLIEKGYLFNQITSHAMLKAFGRCGDINTAFQIVDDMILQGMLVTTETINFLLQACVSNKETGYRHALMVWRKMRELKLSPDIYSYNLLIRCIKDCGSGDPQLTSKLLVGNADISNKGTKEINKKQRLTEKVLVIENENEKDTSLARNASSPQYVAECAEITSKDSHNASENLNEQMYTMVEIEREIQVNTNENLVLPNLLGKKLTSGTVVSLGPLDQPQDRLALLGGPRGILEQMSRDRVKADLKTATQLLDSLPASTEAEEALLRSMKDIGLTPDTQFCNMLIRKRNFRKDGEAAKDVLEIMQDYHLLPDIITFGCLALGCRHLQNALDLLRDMDAAKFRPNLEIMTILIKNGLTKKNYFYTFEMLKEMNHRNIDPDDNLLKLLEIARTNARNFILKIENENADEKYSRQKVEEVRLYLLEYKNWLKKSKVQLPDHPWAQYKFTTPNHESTVASS</sequence>
<evidence type="ECO:0000313" key="2">
    <source>
        <dbReference type="EMBL" id="KAK8727545.1"/>
    </source>
</evidence>
<dbReference type="PANTHER" id="PTHR24014">
    <property type="entry name" value="2-OXOGLUTARATE AND IRON-DEPENDENT OXYGENASE DOMAIN-CONTAINING PROTEIN 2"/>
    <property type="match status" value="1"/>
</dbReference>
<evidence type="ECO:0000256" key="1">
    <source>
        <dbReference type="PROSITE-ProRule" id="PRU00708"/>
    </source>
</evidence>
<feature type="repeat" description="PPR" evidence="1">
    <location>
        <begin position="334"/>
        <end position="368"/>
    </location>
</feature>
<reference evidence="2" key="2">
    <citation type="submission" date="2024-01" db="EMBL/GenBank/DDBJ databases">
        <authorList>
            <person name="He J."/>
            <person name="Wang M."/>
            <person name="Zheng J."/>
            <person name="Liu Z."/>
        </authorList>
    </citation>
    <scope>NUCLEOTIDE SEQUENCE</scope>
    <source>
        <strain evidence="2">ZL_2023a</strain>
        <tissue evidence="2">Muscle</tissue>
    </source>
</reference>
<dbReference type="EMBL" id="JARKIK010000075">
    <property type="protein sequence ID" value="KAK8727547.1"/>
    <property type="molecule type" value="Genomic_DNA"/>
</dbReference>
<feature type="repeat" description="PPR" evidence="1">
    <location>
        <begin position="259"/>
        <end position="293"/>
    </location>
</feature>
<dbReference type="InterPro" id="IPR011990">
    <property type="entry name" value="TPR-like_helical_dom_sf"/>
</dbReference>
<gene>
    <name evidence="2" type="ORF">OTU49_009614</name>
</gene>
<accession>A0AAW0W9T2</accession>
<dbReference type="GO" id="GO:0005759">
    <property type="term" value="C:mitochondrial matrix"/>
    <property type="evidence" value="ECO:0007669"/>
    <property type="project" value="TreeGrafter"/>
</dbReference>
<proteinExistence type="predicted"/>
<dbReference type="Pfam" id="PF13041">
    <property type="entry name" value="PPR_2"/>
    <property type="match status" value="1"/>
</dbReference>
<dbReference type="NCBIfam" id="TIGR00756">
    <property type="entry name" value="PPR"/>
    <property type="match status" value="1"/>
</dbReference>
<dbReference type="AlphaFoldDB" id="A0AAW0W9T2"/>
<dbReference type="GO" id="GO:0000049">
    <property type="term" value="F:tRNA binding"/>
    <property type="evidence" value="ECO:0007669"/>
    <property type="project" value="TreeGrafter"/>
</dbReference>
<dbReference type="InterPro" id="IPR002885">
    <property type="entry name" value="PPR_rpt"/>
</dbReference>
<dbReference type="Pfam" id="PF13812">
    <property type="entry name" value="PPR_3"/>
    <property type="match status" value="2"/>
</dbReference>
<dbReference type="EMBL" id="JARKIK010000075">
    <property type="protein sequence ID" value="KAK8727546.1"/>
    <property type="molecule type" value="Genomic_DNA"/>
</dbReference>
<comment type="caution">
    <text evidence="2">The sequence shown here is derived from an EMBL/GenBank/DDBJ whole genome shotgun (WGS) entry which is preliminary data.</text>
</comment>
<dbReference type="EMBL" id="JARKIK010000075">
    <property type="protein sequence ID" value="KAK8727544.1"/>
    <property type="molecule type" value="Genomic_DNA"/>
</dbReference>